<evidence type="ECO:0000256" key="4">
    <source>
        <dbReference type="SAM" id="SignalP"/>
    </source>
</evidence>
<keyword evidence="5" id="KW-0449">Lipoprotein</keyword>
<dbReference type="EMBL" id="JAAZON010000106">
    <property type="protein sequence ID" value="NMC62051.1"/>
    <property type="molecule type" value="Genomic_DNA"/>
</dbReference>
<name>A0A7X9FQJ8_9DELT</name>
<dbReference type="PANTHER" id="PTHR30035:SF3">
    <property type="entry name" value="INTERMEMBRANE PHOSPHOLIPID TRANSPORT SYSTEM LIPOPROTEIN MLAA"/>
    <property type="match status" value="1"/>
</dbReference>
<dbReference type="InterPro" id="IPR007428">
    <property type="entry name" value="MlaA"/>
</dbReference>
<protein>
    <submittedName>
        <fullName evidence="5">VacJ family lipoprotein</fullName>
    </submittedName>
</protein>
<feature type="signal peptide" evidence="4">
    <location>
        <begin position="1"/>
        <end position="20"/>
    </location>
</feature>
<evidence type="ECO:0000256" key="1">
    <source>
        <dbReference type="ARBA" id="ARBA00010634"/>
    </source>
</evidence>
<comment type="caution">
    <text evidence="5">The sequence shown here is derived from an EMBL/GenBank/DDBJ whole genome shotgun (WGS) entry which is preliminary data.</text>
</comment>
<reference evidence="5 6" key="1">
    <citation type="journal article" date="2020" name="Biotechnol. Biofuels">
        <title>New insights from the biogas microbiome by comprehensive genome-resolved metagenomics of nearly 1600 species originating from multiple anaerobic digesters.</title>
        <authorList>
            <person name="Campanaro S."/>
            <person name="Treu L."/>
            <person name="Rodriguez-R L.M."/>
            <person name="Kovalovszki A."/>
            <person name="Ziels R.M."/>
            <person name="Maus I."/>
            <person name="Zhu X."/>
            <person name="Kougias P.G."/>
            <person name="Basile A."/>
            <person name="Luo G."/>
            <person name="Schluter A."/>
            <person name="Konstantinidis K.T."/>
            <person name="Angelidaki I."/>
        </authorList>
    </citation>
    <scope>NUCLEOTIDE SEQUENCE [LARGE SCALE GENOMIC DNA]</scope>
    <source>
        <strain evidence="5">AS27yjCOA_65</strain>
    </source>
</reference>
<evidence type="ECO:0000313" key="6">
    <source>
        <dbReference type="Proteomes" id="UP000524246"/>
    </source>
</evidence>
<comment type="similarity">
    <text evidence="1">Belongs to the MlaA family.</text>
</comment>
<evidence type="ECO:0000256" key="3">
    <source>
        <dbReference type="SAM" id="MobiDB-lite"/>
    </source>
</evidence>
<gene>
    <name evidence="5" type="ORF">GYA55_02680</name>
</gene>
<dbReference type="Proteomes" id="UP000524246">
    <property type="component" value="Unassembled WGS sequence"/>
</dbReference>
<dbReference type="PRINTS" id="PR01805">
    <property type="entry name" value="VACJLIPOPROT"/>
</dbReference>
<keyword evidence="2 4" id="KW-0732">Signal</keyword>
<dbReference type="Pfam" id="PF04333">
    <property type="entry name" value="MlaA"/>
    <property type="match status" value="1"/>
</dbReference>
<sequence length="281" mass="31193">MKSRVPIFAIFLVCFCLGCAQQVQIEKENESGSSAVSQEESKVDDMYDPIEPVNRGIFWFNDKFDRYLLGPVAHGYMYIVPEFARESVSNFFSNLEFPIHFVADLIELQFGQALKDTGRFAVNTTVGLAGLLDVATPIGLEKNKNDIGVALGRQGVSSGFYIVLPFIGSSNLRDAIGLGASAFVTPTAIMTYAGVDSDTTFWVTVGTRALEIVDTRARLDDAVKTARESSIDYYLFMQSAYMQYRNGLIKGEKLTHEDMFRNEPKNPEEEAAEARALLNDD</sequence>
<accession>A0A7X9FQJ8</accession>
<proteinExistence type="inferred from homology"/>
<feature type="region of interest" description="Disordered" evidence="3">
    <location>
        <begin position="262"/>
        <end position="281"/>
    </location>
</feature>
<organism evidence="5 6">
    <name type="scientific">SAR324 cluster bacterium</name>
    <dbReference type="NCBI Taxonomy" id="2024889"/>
    <lineage>
        <taxon>Bacteria</taxon>
        <taxon>Deltaproteobacteria</taxon>
        <taxon>SAR324 cluster</taxon>
    </lineage>
</organism>
<dbReference type="AlphaFoldDB" id="A0A7X9FQJ8"/>
<evidence type="ECO:0000256" key="2">
    <source>
        <dbReference type="ARBA" id="ARBA00022729"/>
    </source>
</evidence>
<evidence type="ECO:0000313" key="5">
    <source>
        <dbReference type="EMBL" id="NMC62051.1"/>
    </source>
</evidence>
<dbReference type="GO" id="GO:0016020">
    <property type="term" value="C:membrane"/>
    <property type="evidence" value="ECO:0007669"/>
    <property type="project" value="InterPro"/>
</dbReference>
<dbReference type="PANTHER" id="PTHR30035">
    <property type="entry name" value="LIPOPROTEIN VACJ-RELATED"/>
    <property type="match status" value="1"/>
</dbReference>
<dbReference type="GO" id="GO:0120010">
    <property type="term" value="P:intermembrane phospholipid transfer"/>
    <property type="evidence" value="ECO:0007669"/>
    <property type="project" value="TreeGrafter"/>
</dbReference>
<feature type="chain" id="PRO_5030865626" evidence="4">
    <location>
        <begin position="21"/>
        <end position="281"/>
    </location>
</feature>